<gene>
    <name evidence="1" type="ORF">GCM10025870_18620</name>
</gene>
<evidence type="ECO:0000313" key="2">
    <source>
        <dbReference type="Proteomes" id="UP001321477"/>
    </source>
</evidence>
<organism evidence="1 2">
    <name type="scientific">Agromyces marinus</name>
    <dbReference type="NCBI Taxonomy" id="1389020"/>
    <lineage>
        <taxon>Bacteria</taxon>
        <taxon>Bacillati</taxon>
        <taxon>Actinomycetota</taxon>
        <taxon>Actinomycetes</taxon>
        <taxon>Micrococcales</taxon>
        <taxon>Microbacteriaceae</taxon>
        <taxon>Agromyces</taxon>
    </lineage>
</organism>
<reference evidence="2" key="1">
    <citation type="journal article" date="2019" name="Int. J. Syst. Evol. Microbiol.">
        <title>The Global Catalogue of Microorganisms (GCM) 10K type strain sequencing project: providing services to taxonomists for standard genome sequencing and annotation.</title>
        <authorList>
            <consortium name="The Broad Institute Genomics Platform"/>
            <consortium name="The Broad Institute Genome Sequencing Center for Infectious Disease"/>
            <person name="Wu L."/>
            <person name="Ma J."/>
        </authorList>
    </citation>
    <scope>NUCLEOTIDE SEQUENCE [LARGE SCALE GENOMIC DNA]</scope>
    <source>
        <strain evidence="2">NBRC 109019</strain>
    </source>
</reference>
<dbReference type="RefSeq" id="WP_234660331.1">
    <property type="nucleotide sequence ID" value="NZ_AP027734.1"/>
</dbReference>
<dbReference type="EMBL" id="AP027734">
    <property type="protein sequence ID" value="BDZ54789.1"/>
    <property type="molecule type" value="Genomic_DNA"/>
</dbReference>
<dbReference type="Proteomes" id="UP001321477">
    <property type="component" value="Chromosome"/>
</dbReference>
<proteinExistence type="predicted"/>
<name>A0ABM8H1X7_9MICO</name>
<accession>A0ABM8H1X7</accession>
<evidence type="ECO:0008006" key="3">
    <source>
        <dbReference type="Google" id="ProtNLM"/>
    </source>
</evidence>
<protein>
    <recommendedName>
        <fullName evidence="3">Transcriptional regulator, AbiEi antitoxin, Type IV TA system</fullName>
    </recommendedName>
</protein>
<evidence type="ECO:0000313" key="1">
    <source>
        <dbReference type="EMBL" id="BDZ54789.1"/>
    </source>
</evidence>
<sequence length="314" mass="34610">MDEYTPKLVAIATARDLRDAGVAAPEREAGLVRVRRGLYVADAAWPATEREARHLIRMQAVMEAVTEPVFSHVSAAVLWGLPVVGALEGVHVMGNGKVGRRTRRGIVWHNHALGSGDVVELNGFQVTSLERTAFDIACSRGMEAGVAAVDAALRDRFVTGLGTSVSGVQRDALLDMFEARRGARGIRTALSCARFGDGRSGSAGESISRWNLHRLGFPPPELQVAFARDGGGFDIVDFDWPEHGRFGEFDGFGKYVRAPLTGGRSIEEVVWDEKRREDRVRRHRPFASRWGWSEARDLRALERRLLADGLPKCR</sequence>
<keyword evidence="2" id="KW-1185">Reference proteome</keyword>